<dbReference type="AlphaFoldDB" id="A0A1H0FSP7"/>
<reference evidence="10 11" key="1">
    <citation type="submission" date="2016-10" db="EMBL/GenBank/DDBJ databases">
        <authorList>
            <person name="de Groot N.N."/>
        </authorList>
    </citation>
    <scope>NUCLEOTIDE SEQUENCE [LARGE SCALE GENOMIC DNA]</scope>
    <source>
        <strain evidence="10 11">DSM 15269</strain>
    </source>
</reference>
<feature type="binding site" evidence="7 8">
    <location>
        <position position="15"/>
    </location>
    <ligand>
        <name>S-adenosyl-L-methionine</name>
        <dbReference type="ChEBI" id="CHEBI:59789"/>
    </ligand>
</feature>
<dbReference type="SUPFAM" id="SSF53335">
    <property type="entry name" value="S-adenosyl-L-methionine-dependent methyltransferases"/>
    <property type="match status" value="1"/>
</dbReference>
<evidence type="ECO:0000256" key="3">
    <source>
        <dbReference type="ARBA" id="ARBA00022603"/>
    </source>
</evidence>
<keyword evidence="4 7" id="KW-0808">Transferase</keyword>
<feature type="binding site" evidence="7 8">
    <location>
        <position position="84"/>
    </location>
    <ligand>
        <name>S-adenosyl-L-methionine</name>
        <dbReference type="ChEBI" id="CHEBI:59789"/>
    </ligand>
</feature>
<dbReference type="Pfam" id="PF00398">
    <property type="entry name" value="RrnaAD"/>
    <property type="match status" value="1"/>
</dbReference>
<evidence type="ECO:0000256" key="5">
    <source>
        <dbReference type="ARBA" id="ARBA00022691"/>
    </source>
</evidence>
<dbReference type="OrthoDB" id="9814755at2"/>
<dbReference type="PANTHER" id="PTHR11727">
    <property type="entry name" value="DIMETHYLADENOSINE TRANSFERASE"/>
    <property type="match status" value="1"/>
</dbReference>
<evidence type="ECO:0000256" key="8">
    <source>
        <dbReference type="PROSITE-ProRule" id="PRU01026"/>
    </source>
</evidence>
<name>A0A1H0FSP7_9BACT</name>
<sequence length="260" mass="30392">MRINYPKKSLGQHFLRDQNICHKIVRSLDIDSKDTLLEIGPGQGALTKIVFSYDFHRIIAFEKDKKLVFSLKQEFPNLDLVNIDALKFRWEKLNSISCLKLFGNLPYNVASPLLWDILSSVFSYKKAVFMVQKEVGERIIAKPGTKTYGALSVWLQSFACPKLLFHVSPNVFYPPPKVWSSVLCFTPREDAPIELKSKLSKVVKIFFQHRRKQVQKILKSYFNKNNINIENFDLKQRPEDFSPELFWLLTREICFRDKRG</sequence>
<dbReference type="Proteomes" id="UP000199602">
    <property type="component" value="Unassembled WGS sequence"/>
</dbReference>
<comment type="function">
    <text evidence="7">Specifically dimethylates two adjacent adenosines (A1518 and A1519) in the loop of a conserved hairpin near the 3'-end of 16S rRNA in the 30S particle. May play a critical role in biogenesis of 30S subunits.</text>
</comment>
<dbReference type="InterPro" id="IPR023165">
    <property type="entry name" value="rRNA_Ade_diMease-like_C"/>
</dbReference>
<dbReference type="Gene3D" id="3.40.50.150">
    <property type="entry name" value="Vaccinia Virus protein VP39"/>
    <property type="match status" value="1"/>
</dbReference>
<comment type="catalytic activity">
    <reaction evidence="7">
        <text>adenosine(1518)/adenosine(1519) in 16S rRNA + 4 S-adenosyl-L-methionine = N(6)-dimethyladenosine(1518)/N(6)-dimethyladenosine(1519) in 16S rRNA + 4 S-adenosyl-L-homocysteine + 4 H(+)</text>
        <dbReference type="Rhea" id="RHEA:19609"/>
        <dbReference type="Rhea" id="RHEA-COMP:10232"/>
        <dbReference type="Rhea" id="RHEA-COMP:10233"/>
        <dbReference type="ChEBI" id="CHEBI:15378"/>
        <dbReference type="ChEBI" id="CHEBI:57856"/>
        <dbReference type="ChEBI" id="CHEBI:59789"/>
        <dbReference type="ChEBI" id="CHEBI:74411"/>
        <dbReference type="ChEBI" id="CHEBI:74493"/>
        <dbReference type="EC" id="2.1.1.182"/>
    </reaction>
</comment>
<feature type="binding site" evidence="7 8">
    <location>
        <position position="62"/>
    </location>
    <ligand>
        <name>S-adenosyl-L-methionine</name>
        <dbReference type="ChEBI" id="CHEBI:59789"/>
    </ligand>
</feature>
<dbReference type="RefSeq" id="WP_159427722.1">
    <property type="nucleotide sequence ID" value="NZ_FNIN01000014.1"/>
</dbReference>
<dbReference type="InterPro" id="IPR020596">
    <property type="entry name" value="rRNA_Ade_Mease_Trfase_CS"/>
</dbReference>
<protein>
    <recommendedName>
        <fullName evidence="7">Ribosomal RNA small subunit methyltransferase A</fullName>
        <ecNumber evidence="7">2.1.1.182</ecNumber>
    </recommendedName>
    <alternativeName>
        <fullName evidence="7">16S rRNA (adenine(1518)-N(6)/adenine(1519)-N(6))-dimethyltransferase</fullName>
    </alternativeName>
    <alternativeName>
        <fullName evidence="7">16S rRNA dimethyladenosine transferase</fullName>
    </alternativeName>
    <alternativeName>
        <fullName evidence="7">16S rRNA dimethylase</fullName>
    </alternativeName>
    <alternativeName>
        <fullName evidence="7">S-adenosylmethionine-6-N', N'-adenosyl(rRNA) dimethyltransferase</fullName>
    </alternativeName>
</protein>
<feature type="binding site" evidence="7 8">
    <location>
        <position position="13"/>
    </location>
    <ligand>
        <name>S-adenosyl-L-methionine</name>
        <dbReference type="ChEBI" id="CHEBI:59789"/>
    </ligand>
</feature>
<dbReference type="EMBL" id="FNIN01000014">
    <property type="protein sequence ID" value="SDN97665.1"/>
    <property type="molecule type" value="Genomic_DNA"/>
</dbReference>
<dbReference type="InterPro" id="IPR011530">
    <property type="entry name" value="rRNA_adenine_dimethylase"/>
</dbReference>
<dbReference type="NCBIfam" id="TIGR00755">
    <property type="entry name" value="ksgA"/>
    <property type="match status" value="1"/>
</dbReference>
<gene>
    <name evidence="7" type="primary">rsmA</name>
    <name evidence="7" type="synonym">ksgA</name>
    <name evidence="10" type="ORF">SAMN04488516_11413</name>
</gene>
<dbReference type="GO" id="GO:0052908">
    <property type="term" value="F:16S rRNA (adenine(1518)-N(6)/adenine(1519)-N(6))-dimethyltransferase activity"/>
    <property type="evidence" value="ECO:0007669"/>
    <property type="project" value="UniProtKB-EC"/>
</dbReference>
<dbReference type="GO" id="GO:0003723">
    <property type="term" value="F:RNA binding"/>
    <property type="evidence" value="ECO:0007669"/>
    <property type="project" value="UniProtKB-UniRule"/>
</dbReference>
<evidence type="ECO:0000256" key="1">
    <source>
        <dbReference type="ARBA" id="ARBA00022490"/>
    </source>
</evidence>
<dbReference type="PANTHER" id="PTHR11727:SF7">
    <property type="entry name" value="DIMETHYLADENOSINE TRANSFERASE-RELATED"/>
    <property type="match status" value="1"/>
</dbReference>
<comment type="subcellular location">
    <subcellularLocation>
        <location evidence="7">Cytoplasm</location>
    </subcellularLocation>
</comment>
<dbReference type="GO" id="GO:0005829">
    <property type="term" value="C:cytosol"/>
    <property type="evidence" value="ECO:0007669"/>
    <property type="project" value="TreeGrafter"/>
</dbReference>
<organism evidence="10 11">
    <name type="scientific">Desulfonauticus submarinus</name>
    <dbReference type="NCBI Taxonomy" id="206665"/>
    <lineage>
        <taxon>Bacteria</taxon>
        <taxon>Pseudomonadati</taxon>
        <taxon>Thermodesulfobacteriota</taxon>
        <taxon>Desulfovibrionia</taxon>
        <taxon>Desulfovibrionales</taxon>
        <taxon>Desulfonauticaceae</taxon>
        <taxon>Desulfonauticus</taxon>
    </lineage>
</organism>
<keyword evidence="3 7" id="KW-0489">Methyltransferase</keyword>
<dbReference type="InterPro" id="IPR020598">
    <property type="entry name" value="rRNA_Ade_methylase_Trfase_N"/>
</dbReference>
<dbReference type="InterPro" id="IPR029063">
    <property type="entry name" value="SAM-dependent_MTases_sf"/>
</dbReference>
<feature type="domain" description="Ribosomal RNA adenine methylase transferase N-terminal" evidence="9">
    <location>
        <begin position="20"/>
        <end position="189"/>
    </location>
</feature>
<keyword evidence="5 7" id="KW-0949">S-adenosyl-L-methionine</keyword>
<evidence type="ECO:0000259" key="9">
    <source>
        <dbReference type="SMART" id="SM00650"/>
    </source>
</evidence>
<evidence type="ECO:0000256" key="6">
    <source>
        <dbReference type="ARBA" id="ARBA00022884"/>
    </source>
</evidence>
<comment type="similarity">
    <text evidence="7">Belongs to the class I-like SAM-binding methyltransferase superfamily. rRNA adenine N(6)-methyltransferase family. RsmA subfamily.</text>
</comment>
<evidence type="ECO:0000313" key="11">
    <source>
        <dbReference type="Proteomes" id="UP000199602"/>
    </source>
</evidence>
<keyword evidence="6 7" id="KW-0694">RNA-binding</keyword>
<evidence type="ECO:0000256" key="4">
    <source>
        <dbReference type="ARBA" id="ARBA00022679"/>
    </source>
</evidence>
<proteinExistence type="inferred from homology"/>
<dbReference type="InterPro" id="IPR001737">
    <property type="entry name" value="KsgA/Erm"/>
</dbReference>
<dbReference type="EC" id="2.1.1.182" evidence="7"/>
<dbReference type="PROSITE" id="PS51689">
    <property type="entry name" value="SAM_RNA_A_N6_MT"/>
    <property type="match status" value="1"/>
</dbReference>
<dbReference type="Gene3D" id="1.10.8.100">
    <property type="entry name" value="Ribosomal RNA adenine dimethylase-like, domain 2"/>
    <property type="match status" value="1"/>
</dbReference>
<evidence type="ECO:0000256" key="7">
    <source>
        <dbReference type="HAMAP-Rule" id="MF_00607"/>
    </source>
</evidence>
<dbReference type="HAMAP" id="MF_00607">
    <property type="entry name" value="16SrRNA_methyltr_A"/>
    <property type="match status" value="1"/>
</dbReference>
<keyword evidence="1 7" id="KW-0963">Cytoplasm</keyword>
<evidence type="ECO:0000256" key="2">
    <source>
        <dbReference type="ARBA" id="ARBA00022552"/>
    </source>
</evidence>
<accession>A0A1H0FSP7</accession>
<evidence type="ECO:0000313" key="10">
    <source>
        <dbReference type="EMBL" id="SDN97665.1"/>
    </source>
</evidence>
<dbReference type="STRING" id="206665.SAMN04488516_11413"/>
<dbReference type="SMART" id="SM00650">
    <property type="entry name" value="rADc"/>
    <property type="match status" value="1"/>
</dbReference>
<dbReference type="PROSITE" id="PS01131">
    <property type="entry name" value="RRNA_A_DIMETH"/>
    <property type="match status" value="1"/>
</dbReference>
<feature type="binding site" evidence="7 8">
    <location>
        <position position="104"/>
    </location>
    <ligand>
        <name>S-adenosyl-L-methionine</name>
        <dbReference type="ChEBI" id="CHEBI:59789"/>
    </ligand>
</feature>
<feature type="binding site" evidence="7 8">
    <location>
        <position position="40"/>
    </location>
    <ligand>
        <name>S-adenosyl-L-methionine</name>
        <dbReference type="ChEBI" id="CHEBI:59789"/>
    </ligand>
</feature>
<keyword evidence="2 7" id="KW-0698">rRNA processing</keyword>
<keyword evidence="11" id="KW-1185">Reference proteome</keyword>